<dbReference type="GeneID" id="85324660"/>
<feature type="compositionally biased region" description="Basic residues" evidence="1">
    <location>
        <begin position="42"/>
        <end position="56"/>
    </location>
</feature>
<dbReference type="AlphaFoldDB" id="A0AA40E7S6"/>
<dbReference type="Proteomes" id="UP001172101">
    <property type="component" value="Unassembled WGS sequence"/>
</dbReference>
<dbReference type="RefSeq" id="XP_060301097.1">
    <property type="nucleotide sequence ID" value="XM_060441390.1"/>
</dbReference>
<organism evidence="2 3">
    <name type="scientific">Lasiosphaeria miniovina</name>
    <dbReference type="NCBI Taxonomy" id="1954250"/>
    <lineage>
        <taxon>Eukaryota</taxon>
        <taxon>Fungi</taxon>
        <taxon>Dikarya</taxon>
        <taxon>Ascomycota</taxon>
        <taxon>Pezizomycotina</taxon>
        <taxon>Sordariomycetes</taxon>
        <taxon>Sordariomycetidae</taxon>
        <taxon>Sordariales</taxon>
        <taxon>Lasiosphaeriaceae</taxon>
        <taxon>Lasiosphaeria</taxon>
    </lineage>
</organism>
<accession>A0AA40E7S6</accession>
<reference evidence="2" key="1">
    <citation type="submission" date="2023-06" db="EMBL/GenBank/DDBJ databases">
        <title>Genome-scale phylogeny and comparative genomics of the fungal order Sordariales.</title>
        <authorList>
            <consortium name="Lawrence Berkeley National Laboratory"/>
            <person name="Hensen N."/>
            <person name="Bonometti L."/>
            <person name="Westerberg I."/>
            <person name="Brannstrom I.O."/>
            <person name="Guillou S."/>
            <person name="Cros-Aarteil S."/>
            <person name="Calhoun S."/>
            <person name="Haridas S."/>
            <person name="Kuo A."/>
            <person name="Mondo S."/>
            <person name="Pangilinan J."/>
            <person name="Riley R."/>
            <person name="LaButti K."/>
            <person name="Andreopoulos B."/>
            <person name="Lipzen A."/>
            <person name="Chen C."/>
            <person name="Yanf M."/>
            <person name="Daum C."/>
            <person name="Ng V."/>
            <person name="Clum A."/>
            <person name="Steindorff A."/>
            <person name="Ohm R."/>
            <person name="Martin F."/>
            <person name="Silar P."/>
            <person name="Natvig D."/>
            <person name="Lalanne C."/>
            <person name="Gautier V."/>
            <person name="Ament-velasquez S.L."/>
            <person name="Kruys A."/>
            <person name="Hutchinson M.I."/>
            <person name="Powell A.J."/>
            <person name="Barry K."/>
            <person name="Miller A.N."/>
            <person name="Grigoriev I.V."/>
            <person name="Debuchy R."/>
            <person name="Gladieux P."/>
            <person name="Thoren M.H."/>
            <person name="Johannesson H."/>
        </authorList>
    </citation>
    <scope>NUCLEOTIDE SEQUENCE</scope>
    <source>
        <strain evidence="2">SMH2392-1A</strain>
    </source>
</reference>
<keyword evidence="3" id="KW-1185">Reference proteome</keyword>
<evidence type="ECO:0000313" key="3">
    <source>
        <dbReference type="Proteomes" id="UP001172101"/>
    </source>
</evidence>
<feature type="region of interest" description="Disordered" evidence="1">
    <location>
        <begin position="32"/>
        <end position="63"/>
    </location>
</feature>
<protein>
    <submittedName>
        <fullName evidence="2">Uncharacterized protein</fullName>
    </submittedName>
</protein>
<comment type="caution">
    <text evidence="2">The sequence shown here is derived from an EMBL/GenBank/DDBJ whole genome shotgun (WGS) entry which is preliminary data.</text>
</comment>
<proteinExistence type="predicted"/>
<name>A0AA40E7S6_9PEZI</name>
<sequence length="86" mass="9686">MPINYYLIFLAGGRACLPLPVPFLDQARLGIPPAPSQFPHTPRTKRANRDHPKHMGGHGSSKLRWGGVQGVRLFVRTLFLRSEKQK</sequence>
<evidence type="ECO:0000313" key="2">
    <source>
        <dbReference type="EMBL" id="KAK0728242.1"/>
    </source>
</evidence>
<gene>
    <name evidence="2" type="ORF">B0T26DRAFT_697357</name>
</gene>
<evidence type="ECO:0000256" key="1">
    <source>
        <dbReference type="SAM" id="MobiDB-lite"/>
    </source>
</evidence>
<dbReference type="EMBL" id="JAUIRO010000002">
    <property type="protein sequence ID" value="KAK0728242.1"/>
    <property type="molecule type" value="Genomic_DNA"/>
</dbReference>